<dbReference type="InterPro" id="IPR004692">
    <property type="entry name" value="SecG"/>
</dbReference>
<evidence type="ECO:0000256" key="4">
    <source>
        <dbReference type="ARBA" id="ARBA00022448"/>
    </source>
</evidence>
<evidence type="ECO:0000256" key="13">
    <source>
        <dbReference type="SAM" id="MobiDB-lite"/>
    </source>
</evidence>
<evidence type="ECO:0000313" key="15">
    <source>
        <dbReference type="Proteomes" id="UP000233332"/>
    </source>
</evidence>
<evidence type="ECO:0000256" key="1">
    <source>
        <dbReference type="ARBA" id="ARBA00004651"/>
    </source>
</evidence>
<dbReference type="RefSeq" id="WP_101300590.1">
    <property type="nucleotide sequence ID" value="NZ_NXGX01000002.1"/>
</dbReference>
<evidence type="ECO:0000256" key="8">
    <source>
        <dbReference type="ARBA" id="ARBA00022989"/>
    </source>
</evidence>
<keyword evidence="8 12" id="KW-1133">Transmembrane helix</keyword>
<dbReference type="GO" id="GO:0065002">
    <property type="term" value="P:intracellular protein transmembrane transport"/>
    <property type="evidence" value="ECO:0007669"/>
    <property type="project" value="TreeGrafter"/>
</dbReference>
<evidence type="ECO:0000313" key="14">
    <source>
        <dbReference type="EMBL" id="PKR59553.1"/>
    </source>
</evidence>
<protein>
    <recommendedName>
        <fullName evidence="3 12">Protein-export membrane protein SecG</fullName>
    </recommendedName>
</protein>
<evidence type="ECO:0000256" key="9">
    <source>
        <dbReference type="ARBA" id="ARBA00023010"/>
    </source>
</evidence>
<keyword evidence="4 12" id="KW-0813">Transport</keyword>
<feature type="region of interest" description="Disordered" evidence="13">
    <location>
        <begin position="87"/>
        <end position="119"/>
    </location>
</feature>
<keyword evidence="15" id="KW-1185">Reference proteome</keyword>
<comment type="subcellular location">
    <subcellularLocation>
        <location evidence="1 12">Cell membrane</location>
        <topology evidence="1 12">Multi-pass membrane protein</topology>
    </subcellularLocation>
</comment>
<feature type="compositionally biased region" description="Low complexity" evidence="13">
    <location>
        <begin position="91"/>
        <end position="104"/>
    </location>
</feature>
<dbReference type="GO" id="GO:0043952">
    <property type="term" value="P:protein transport by the Sec complex"/>
    <property type="evidence" value="ECO:0007669"/>
    <property type="project" value="TreeGrafter"/>
</dbReference>
<name>A0A2N3L9K5_9PROT</name>
<evidence type="ECO:0000256" key="6">
    <source>
        <dbReference type="ARBA" id="ARBA00022692"/>
    </source>
</evidence>
<dbReference type="PANTHER" id="PTHR34182">
    <property type="entry name" value="PROTEIN-EXPORT MEMBRANE PROTEIN SECG"/>
    <property type="match status" value="1"/>
</dbReference>
<dbReference type="NCBIfam" id="TIGR00810">
    <property type="entry name" value="secG"/>
    <property type="match status" value="1"/>
</dbReference>
<dbReference type="Proteomes" id="UP000233332">
    <property type="component" value="Unassembled WGS sequence"/>
</dbReference>
<keyword evidence="10 12" id="KW-0472">Membrane</keyword>
<comment type="similarity">
    <text evidence="2 12">Belongs to the SecG family.</text>
</comment>
<evidence type="ECO:0000256" key="7">
    <source>
        <dbReference type="ARBA" id="ARBA00022927"/>
    </source>
</evidence>
<evidence type="ECO:0000256" key="12">
    <source>
        <dbReference type="RuleBase" id="RU365087"/>
    </source>
</evidence>
<dbReference type="EMBL" id="NXGX01000002">
    <property type="protein sequence ID" value="PKR59553.1"/>
    <property type="molecule type" value="Genomic_DNA"/>
</dbReference>
<evidence type="ECO:0000256" key="2">
    <source>
        <dbReference type="ARBA" id="ARBA00008445"/>
    </source>
</evidence>
<keyword evidence="5 12" id="KW-1003">Cell membrane</keyword>
<dbReference type="GO" id="GO:0009306">
    <property type="term" value="P:protein secretion"/>
    <property type="evidence" value="ECO:0007669"/>
    <property type="project" value="UniProtKB-UniRule"/>
</dbReference>
<evidence type="ECO:0000256" key="5">
    <source>
        <dbReference type="ARBA" id="ARBA00022475"/>
    </source>
</evidence>
<proteinExistence type="inferred from homology"/>
<keyword evidence="9 12" id="KW-0811">Translocation</keyword>
<evidence type="ECO:0000256" key="3">
    <source>
        <dbReference type="ARBA" id="ARBA00017876"/>
    </source>
</evidence>
<comment type="caution">
    <text evidence="12">Lacks conserved residue(s) required for the propagation of feature annotation.</text>
</comment>
<evidence type="ECO:0000256" key="11">
    <source>
        <dbReference type="ARBA" id="ARBA00025182"/>
    </source>
</evidence>
<organism evidence="14 15">
    <name type="scientific">Thalassospira lohafexi</name>
    <dbReference type="NCBI Taxonomy" id="744227"/>
    <lineage>
        <taxon>Bacteria</taxon>
        <taxon>Pseudomonadati</taxon>
        <taxon>Pseudomonadota</taxon>
        <taxon>Alphaproteobacteria</taxon>
        <taxon>Rhodospirillales</taxon>
        <taxon>Thalassospiraceae</taxon>
        <taxon>Thalassospira</taxon>
    </lineage>
</organism>
<dbReference type="PANTHER" id="PTHR34182:SF1">
    <property type="entry name" value="PROTEIN-EXPORT MEMBRANE PROTEIN SECG"/>
    <property type="match status" value="1"/>
</dbReference>
<gene>
    <name evidence="14" type="ORF">COO92_05875</name>
</gene>
<sequence length="119" mass="11622">MQTVILVIHLLLALGMIAVILVQRSEGGGLGIGGNSGGGGGGGFGVMSSRGAANLLTRTTAILAGAFMITSIILALQSNSHTKPASILEQAPAASSSATTDAPAVTEPAEDTGPAAPTR</sequence>
<accession>A0A2N3L9K5</accession>
<keyword evidence="6 12" id="KW-0812">Transmembrane</keyword>
<evidence type="ECO:0000256" key="10">
    <source>
        <dbReference type="ARBA" id="ARBA00023136"/>
    </source>
</evidence>
<dbReference type="GO" id="GO:0005886">
    <property type="term" value="C:plasma membrane"/>
    <property type="evidence" value="ECO:0007669"/>
    <property type="project" value="UniProtKB-SubCell"/>
</dbReference>
<comment type="function">
    <text evidence="11 12">Involved in protein export. Participates in an early event of protein translocation.</text>
</comment>
<keyword evidence="7 12" id="KW-0653">Protein transport</keyword>
<dbReference type="AlphaFoldDB" id="A0A2N3L9K5"/>
<dbReference type="GO" id="GO:0015450">
    <property type="term" value="F:protein-transporting ATPase activity"/>
    <property type="evidence" value="ECO:0007669"/>
    <property type="project" value="UniProtKB-UniRule"/>
</dbReference>
<reference evidence="14 15" key="1">
    <citation type="submission" date="2017-09" db="EMBL/GenBank/DDBJ databases">
        <title>Biodiversity and function of Thalassospira species in the particle-attached aromatic-hydrocarbon-degrading consortia from the surface seawater of the China South Sea.</title>
        <authorList>
            <person name="Dong C."/>
            <person name="Lai Q."/>
            <person name="Shao Z."/>
        </authorList>
    </citation>
    <scope>NUCLEOTIDE SEQUENCE [LARGE SCALE GENOMIC DNA]</scope>
    <source>
        <strain evidence="14 15">139Z-12</strain>
    </source>
</reference>
<dbReference type="Pfam" id="PF03840">
    <property type="entry name" value="SecG"/>
    <property type="match status" value="1"/>
</dbReference>
<comment type="caution">
    <text evidence="14">The sequence shown here is derived from an EMBL/GenBank/DDBJ whole genome shotgun (WGS) entry which is preliminary data.</text>
</comment>
<dbReference type="PRINTS" id="PR01651">
    <property type="entry name" value="SECGEXPORT"/>
</dbReference>
<feature type="transmembrane region" description="Helical" evidence="12">
    <location>
        <begin position="51"/>
        <end position="76"/>
    </location>
</feature>